<evidence type="ECO:0000313" key="2">
    <source>
        <dbReference type="Proteomes" id="UP001595955"/>
    </source>
</evidence>
<protein>
    <recommendedName>
        <fullName evidence="3">Acetone carboxylase</fullName>
    </recommendedName>
</protein>
<dbReference type="Proteomes" id="UP001595955">
    <property type="component" value="Unassembled WGS sequence"/>
</dbReference>
<dbReference type="EMBL" id="JBHSGF010000012">
    <property type="protein sequence ID" value="MFC4556452.1"/>
    <property type="molecule type" value="Genomic_DNA"/>
</dbReference>
<reference evidence="2" key="1">
    <citation type="journal article" date="2019" name="Int. J. Syst. Evol. Microbiol.">
        <title>The Global Catalogue of Microorganisms (GCM) 10K type strain sequencing project: providing services to taxonomists for standard genome sequencing and annotation.</title>
        <authorList>
            <consortium name="The Broad Institute Genomics Platform"/>
            <consortium name="The Broad Institute Genome Sequencing Center for Infectious Disease"/>
            <person name="Wu L."/>
            <person name="Ma J."/>
        </authorList>
    </citation>
    <scope>NUCLEOTIDE SEQUENCE [LARGE SCALE GENOMIC DNA]</scope>
    <source>
        <strain evidence="2">JCM 3369</strain>
    </source>
</reference>
<organism evidence="1 2">
    <name type="scientific">Georgenia faecalis</name>
    <dbReference type="NCBI Taxonomy" id="2483799"/>
    <lineage>
        <taxon>Bacteria</taxon>
        <taxon>Bacillati</taxon>
        <taxon>Actinomycetota</taxon>
        <taxon>Actinomycetes</taxon>
        <taxon>Micrococcales</taxon>
        <taxon>Bogoriellaceae</taxon>
        <taxon>Georgenia</taxon>
    </lineage>
</organism>
<proteinExistence type="predicted"/>
<evidence type="ECO:0008006" key="3">
    <source>
        <dbReference type="Google" id="ProtNLM"/>
    </source>
</evidence>
<name>A0ABV9DDJ6_9MICO</name>
<sequence>MTVHDADQLRCSAKGCTLDAVWALRWNNPRLHTADRRKTWLACDEHREHLASFLDARSFLRDVVPVETVVGEA</sequence>
<evidence type="ECO:0000313" key="1">
    <source>
        <dbReference type="EMBL" id="MFC4556452.1"/>
    </source>
</evidence>
<dbReference type="RefSeq" id="WP_122824410.1">
    <property type="nucleotide sequence ID" value="NZ_CP033325.1"/>
</dbReference>
<gene>
    <name evidence="1" type="ORF">ACFO3F_14455</name>
</gene>
<keyword evidence="2" id="KW-1185">Reference proteome</keyword>
<accession>A0ABV9DDJ6</accession>
<comment type="caution">
    <text evidence="1">The sequence shown here is derived from an EMBL/GenBank/DDBJ whole genome shotgun (WGS) entry which is preliminary data.</text>
</comment>